<protein>
    <submittedName>
        <fullName evidence="4">Redoxin domain-containing protein</fullName>
    </submittedName>
</protein>
<accession>A0A9X7Z826</accession>
<evidence type="ECO:0000259" key="3">
    <source>
        <dbReference type="Pfam" id="PF00578"/>
    </source>
</evidence>
<dbReference type="SUPFAM" id="SSF52833">
    <property type="entry name" value="Thioredoxin-like"/>
    <property type="match status" value="1"/>
</dbReference>
<dbReference type="GO" id="GO:0016209">
    <property type="term" value="F:antioxidant activity"/>
    <property type="evidence" value="ECO:0007669"/>
    <property type="project" value="InterPro"/>
</dbReference>
<reference evidence="4 5" key="1">
    <citation type="submission" date="2021-02" db="EMBL/GenBank/DDBJ databases">
        <title>Alicyclobacillus curvatus sp. nov. and Alicyclobacillus mengziensis sp. nov., two acidophilic bacteria isolated from acid mine drainage.</title>
        <authorList>
            <person name="Huang Y."/>
        </authorList>
    </citation>
    <scope>NUCLEOTIDE SEQUENCE [LARGE SCALE GENOMIC DNA]</scope>
    <source>
        <strain evidence="4 5">S30H14</strain>
    </source>
</reference>
<feature type="region of interest" description="Disordered" evidence="2">
    <location>
        <begin position="1"/>
        <end position="28"/>
    </location>
</feature>
<dbReference type="AlphaFoldDB" id="A0A9X7Z826"/>
<dbReference type="Proteomes" id="UP000663505">
    <property type="component" value="Chromosome"/>
</dbReference>
<sequence length="73" mass="8230">MTEDLPRDDREDKSDGSDERAAKPNDGCVTRGDVAPLFQAEAYLNGDAKQIRLSDHKGDWVVLFFYSSDFTFV</sequence>
<name>A0A9X7Z826_9BACL</name>
<feature type="compositionally biased region" description="Basic and acidic residues" evidence="2">
    <location>
        <begin position="1"/>
        <end position="23"/>
    </location>
</feature>
<evidence type="ECO:0000256" key="1">
    <source>
        <dbReference type="ARBA" id="ARBA00023157"/>
    </source>
</evidence>
<proteinExistence type="predicted"/>
<dbReference type="InterPro" id="IPR000866">
    <property type="entry name" value="AhpC/TSA"/>
</dbReference>
<dbReference type="InterPro" id="IPR036249">
    <property type="entry name" value="Thioredoxin-like_sf"/>
</dbReference>
<evidence type="ECO:0000313" key="5">
    <source>
        <dbReference type="Proteomes" id="UP000663505"/>
    </source>
</evidence>
<dbReference type="EMBL" id="CP071182">
    <property type="protein sequence ID" value="QSO47823.1"/>
    <property type="molecule type" value="Genomic_DNA"/>
</dbReference>
<dbReference type="Pfam" id="PF00578">
    <property type="entry name" value="AhpC-TSA"/>
    <property type="match status" value="1"/>
</dbReference>
<dbReference type="Gene3D" id="3.40.30.10">
    <property type="entry name" value="Glutaredoxin"/>
    <property type="match status" value="1"/>
</dbReference>
<keyword evidence="1" id="KW-1015">Disulfide bond</keyword>
<evidence type="ECO:0000256" key="2">
    <source>
        <dbReference type="SAM" id="MobiDB-lite"/>
    </source>
</evidence>
<evidence type="ECO:0000313" key="4">
    <source>
        <dbReference type="EMBL" id="QSO47823.1"/>
    </source>
</evidence>
<feature type="domain" description="Alkyl hydroperoxide reductase subunit C/ Thiol specific antioxidant" evidence="3">
    <location>
        <begin position="32"/>
        <end position="73"/>
    </location>
</feature>
<gene>
    <name evidence="4" type="ORF">JZ786_01910</name>
</gene>
<dbReference type="GO" id="GO:0016491">
    <property type="term" value="F:oxidoreductase activity"/>
    <property type="evidence" value="ECO:0007669"/>
    <property type="project" value="InterPro"/>
</dbReference>
<organism evidence="4 5">
    <name type="scientific">Alicyclobacillus mengziensis</name>
    <dbReference type="NCBI Taxonomy" id="2931921"/>
    <lineage>
        <taxon>Bacteria</taxon>
        <taxon>Bacillati</taxon>
        <taxon>Bacillota</taxon>
        <taxon>Bacilli</taxon>
        <taxon>Bacillales</taxon>
        <taxon>Alicyclobacillaceae</taxon>
        <taxon>Alicyclobacillus</taxon>
    </lineage>
</organism>
<dbReference type="KEGG" id="afx:JZ786_01910"/>
<keyword evidence="5" id="KW-1185">Reference proteome</keyword>